<keyword evidence="4" id="KW-0012">Acyltransferase</keyword>
<feature type="transmembrane region" description="Helical" evidence="2">
    <location>
        <begin position="97"/>
        <end position="126"/>
    </location>
</feature>
<dbReference type="GO" id="GO:0016020">
    <property type="term" value="C:membrane"/>
    <property type="evidence" value="ECO:0007669"/>
    <property type="project" value="TreeGrafter"/>
</dbReference>
<feature type="transmembrane region" description="Helical" evidence="2">
    <location>
        <begin position="176"/>
        <end position="194"/>
    </location>
</feature>
<dbReference type="Proteomes" id="UP000271291">
    <property type="component" value="Chromosome"/>
</dbReference>
<reference evidence="4 6" key="2">
    <citation type="submission" date="2018-12" db="EMBL/GenBank/DDBJ databases">
        <title>Streptomyces griseoviridis F1-27 complete genome.</title>
        <authorList>
            <person name="Mariita R.M."/>
            <person name="Sello J.K."/>
        </authorList>
    </citation>
    <scope>NUCLEOTIDE SEQUENCE [LARGE SCALE GENOMIC DNA]</scope>
    <source>
        <strain evidence="4 6">F1-27</strain>
    </source>
</reference>
<evidence type="ECO:0000256" key="2">
    <source>
        <dbReference type="SAM" id="Phobius"/>
    </source>
</evidence>
<dbReference type="KEGG" id="sgd:ELQ87_07975"/>
<feature type="transmembrane region" description="Helical" evidence="2">
    <location>
        <begin position="58"/>
        <end position="76"/>
    </location>
</feature>
<feature type="region of interest" description="Disordered" evidence="1">
    <location>
        <begin position="370"/>
        <end position="393"/>
    </location>
</feature>
<feature type="transmembrane region" description="Helical" evidence="2">
    <location>
        <begin position="268"/>
        <end position="287"/>
    </location>
</feature>
<dbReference type="GO" id="GO:0016747">
    <property type="term" value="F:acyltransferase activity, transferring groups other than amino-acyl groups"/>
    <property type="evidence" value="ECO:0007669"/>
    <property type="project" value="InterPro"/>
</dbReference>
<evidence type="ECO:0000313" key="6">
    <source>
        <dbReference type="Proteomes" id="UP000271291"/>
    </source>
</evidence>
<dbReference type="InterPro" id="IPR050879">
    <property type="entry name" value="Acyltransferase_3"/>
</dbReference>
<feature type="transmembrane region" description="Helical" evidence="2">
    <location>
        <begin position="146"/>
        <end position="164"/>
    </location>
</feature>
<feature type="transmembrane region" description="Helical" evidence="2">
    <location>
        <begin position="299"/>
        <end position="319"/>
    </location>
</feature>
<keyword evidence="2" id="KW-1133">Transmembrane helix</keyword>
<dbReference type="EMBL" id="CP029078">
    <property type="protein sequence ID" value="QCN88916.1"/>
    <property type="molecule type" value="Genomic_DNA"/>
</dbReference>
<feature type="domain" description="Acyltransferase 3" evidence="3">
    <location>
        <begin position="15"/>
        <end position="355"/>
    </location>
</feature>
<dbReference type="Pfam" id="PF01757">
    <property type="entry name" value="Acyl_transf_3"/>
    <property type="match status" value="1"/>
</dbReference>
<keyword evidence="7" id="KW-1185">Reference proteome</keyword>
<evidence type="ECO:0000313" key="4">
    <source>
        <dbReference type="EMBL" id="AZS84225.1"/>
    </source>
</evidence>
<reference evidence="5 7" key="1">
    <citation type="submission" date="2018-04" db="EMBL/GenBank/DDBJ databases">
        <title>Complete genome sequences of Streptomyces griseoviridis K61 and characterization of antagonistic properties of biological control agents.</title>
        <authorList>
            <person name="Mariita R.M."/>
            <person name="Sello J.K."/>
        </authorList>
    </citation>
    <scope>NUCLEOTIDE SEQUENCE [LARGE SCALE GENOMIC DNA]</scope>
    <source>
        <strain evidence="5 7">K61</strain>
    </source>
</reference>
<feature type="transmembrane region" description="Helical" evidence="2">
    <location>
        <begin position="339"/>
        <end position="361"/>
    </location>
</feature>
<accession>A0A3S9Z910</accession>
<evidence type="ECO:0000259" key="3">
    <source>
        <dbReference type="Pfam" id="PF01757"/>
    </source>
</evidence>
<dbReference type="RefSeq" id="WP_127177132.1">
    <property type="nucleotide sequence ID" value="NZ_CP029078.1"/>
</dbReference>
<sequence length="393" mass="42513">MTASTTAIERSRLPALTGARFLAACMVLVCHVGIALIPRLGGTRAAGAQRYVEAAGNVGVSFFFVLSGFILTWVSRPDDPARRFWRRRLVKIFPNHLVTLAAALLLMLSASVPITAVNTVPTVFLVQSWIPEQDAVINYGGNAPSWSLACELLFYLSFPLLLRVTRGIRPGHLWRWLAGTAVLIALVPLVAGLLPARPTMPLTNDHWWAVWFTYYFPVTRLLEFALGVLTALLVMRGRRLPFGVVPALALAVVAFVAGANLPGVYDRVAATSLPLALLIGALARADVADRVRVLGSRPLVRLGEVSYSLYLVHYLVVAYGPIGAVHPENWAKPVSLAGAFGYGVLTLAISLVLAWLLYTCVEAPAMRRFSRPRPPKAADRPAETAPQPSAPGT</sequence>
<evidence type="ECO:0000313" key="7">
    <source>
        <dbReference type="Proteomes" id="UP000501753"/>
    </source>
</evidence>
<dbReference type="GO" id="GO:0000271">
    <property type="term" value="P:polysaccharide biosynthetic process"/>
    <property type="evidence" value="ECO:0007669"/>
    <property type="project" value="TreeGrafter"/>
</dbReference>
<evidence type="ECO:0000313" key="5">
    <source>
        <dbReference type="EMBL" id="QCN88916.1"/>
    </source>
</evidence>
<dbReference type="PANTHER" id="PTHR23028:SF53">
    <property type="entry name" value="ACYL_TRANSF_3 DOMAIN-CONTAINING PROTEIN"/>
    <property type="match status" value="1"/>
</dbReference>
<dbReference type="PANTHER" id="PTHR23028">
    <property type="entry name" value="ACETYLTRANSFERASE"/>
    <property type="match status" value="1"/>
</dbReference>
<proteinExistence type="predicted"/>
<feature type="transmembrane region" description="Helical" evidence="2">
    <location>
        <begin position="242"/>
        <end position="262"/>
    </location>
</feature>
<keyword evidence="2" id="KW-0472">Membrane</keyword>
<feature type="transmembrane region" description="Helical" evidence="2">
    <location>
        <begin position="214"/>
        <end position="235"/>
    </location>
</feature>
<name>A0A3S9Z910_STRGD</name>
<dbReference type="OrthoDB" id="9796461at2"/>
<keyword evidence="4" id="KW-0808">Transferase</keyword>
<dbReference type="InterPro" id="IPR002656">
    <property type="entry name" value="Acyl_transf_3_dom"/>
</dbReference>
<dbReference type="AlphaFoldDB" id="A0A3S9Z910"/>
<evidence type="ECO:0000256" key="1">
    <source>
        <dbReference type="SAM" id="MobiDB-lite"/>
    </source>
</evidence>
<keyword evidence="2" id="KW-0812">Transmembrane</keyword>
<organism evidence="4 6">
    <name type="scientific">Streptomyces griseoviridis</name>
    <dbReference type="NCBI Taxonomy" id="45398"/>
    <lineage>
        <taxon>Bacteria</taxon>
        <taxon>Bacillati</taxon>
        <taxon>Actinomycetota</taxon>
        <taxon>Actinomycetes</taxon>
        <taxon>Kitasatosporales</taxon>
        <taxon>Streptomycetaceae</taxon>
        <taxon>Streptomyces</taxon>
    </lineage>
</organism>
<dbReference type="Proteomes" id="UP000501753">
    <property type="component" value="Chromosome"/>
</dbReference>
<protein>
    <submittedName>
        <fullName evidence="4">Acyltransferase</fullName>
    </submittedName>
</protein>
<feature type="transmembrane region" description="Helical" evidence="2">
    <location>
        <begin position="21"/>
        <end position="38"/>
    </location>
</feature>
<dbReference type="EMBL" id="CP034687">
    <property type="protein sequence ID" value="AZS84225.1"/>
    <property type="molecule type" value="Genomic_DNA"/>
</dbReference>
<gene>
    <name evidence="5" type="ORF">DDJ31_31370</name>
    <name evidence="4" type="ORF">ELQ87_07975</name>
</gene>